<reference evidence="3" key="1">
    <citation type="submission" date="2017-02" db="UniProtKB">
        <authorList>
            <consortium name="WormBaseParasite"/>
        </authorList>
    </citation>
    <scope>IDENTIFICATION</scope>
</reference>
<organism evidence="3">
    <name type="scientific">Brugia pahangi</name>
    <name type="common">Filarial nematode worm</name>
    <dbReference type="NCBI Taxonomy" id="6280"/>
    <lineage>
        <taxon>Eukaryota</taxon>
        <taxon>Metazoa</taxon>
        <taxon>Ecdysozoa</taxon>
        <taxon>Nematoda</taxon>
        <taxon>Chromadorea</taxon>
        <taxon>Rhabditida</taxon>
        <taxon>Spirurina</taxon>
        <taxon>Spiruromorpha</taxon>
        <taxon>Filarioidea</taxon>
        <taxon>Onchocercidae</taxon>
        <taxon>Brugia</taxon>
    </lineage>
</organism>
<sequence>MLANEKFLMLLDMIAHHKIKLLSAVKKFTLRSTFSFDYQMDHGAPIYHRIHQTGNLKLKIPQNNFFSFACHRLTIMSNSIHNTSSHVVYYDVYVFDNKSFNGRTAAIEEMEPTFQ</sequence>
<dbReference type="AlphaFoldDB" id="A0A0N4TJE4"/>
<dbReference type="Proteomes" id="UP000278627">
    <property type="component" value="Unassembled WGS sequence"/>
</dbReference>
<dbReference type="EMBL" id="UZAD01013134">
    <property type="protein sequence ID" value="VDN89566.1"/>
    <property type="molecule type" value="Genomic_DNA"/>
</dbReference>
<evidence type="ECO:0000313" key="2">
    <source>
        <dbReference type="Proteomes" id="UP000278627"/>
    </source>
</evidence>
<evidence type="ECO:0000313" key="3">
    <source>
        <dbReference type="WBParaSite" id="BPAG_0000841801-mRNA-1"/>
    </source>
</evidence>
<evidence type="ECO:0000313" key="1">
    <source>
        <dbReference type="EMBL" id="VDN89566.1"/>
    </source>
</evidence>
<reference evidence="1 2" key="2">
    <citation type="submission" date="2018-11" db="EMBL/GenBank/DDBJ databases">
        <authorList>
            <consortium name="Pathogen Informatics"/>
        </authorList>
    </citation>
    <scope>NUCLEOTIDE SEQUENCE [LARGE SCALE GENOMIC DNA]</scope>
</reference>
<accession>A0A0N4TJE4</accession>
<gene>
    <name evidence="1" type="ORF">BPAG_LOCUS8380</name>
</gene>
<proteinExistence type="predicted"/>
<protein>
    <submittedName>
        <fullName evidence="1 3">Uncharacterized protein</fullName>
    </submittedName>
</protein>
<name>A0A0N4TJE4_BRUPA</name>
<keyword evidence="2" id="KW-1185">Reference proteome</keyword>
<dbReference type="WBParaSite" id="BPAG_0000841801-mRNA-1">
    <property type="protein sequence ID" value="BPAG_0000841801-mRNA-1"/>
    <property type="gene ID" value="BPAG_0000841801"/>
</dbReference>